<accession>A0AAV8X9X1</accession>
<organism evidence="2 3">
    <name type="scientific">Aromia moschata</name>
    <dbReference type="NCBI Taxonomy" id="1265417"/>
    <lineage>
        <taxon>Eukaryota</taxon>
        <taxon>Metazoa</taxon>
        <taxon>Ecdysozoa</taxon>
        <taxon>Arthropoda</taxon>
        <taxon>Hexapoda</taxon>
        <taxon>Insecta</taxon>
        <taxon>Pterygota</taxon>
        <taxon>Neoptera</taxon>
        <taxon>Endopterygota</taxon>
        <taxon>Coleoptera</taxon>
        <taxon>Polyphaga</taxon>
        <taxon>Cucujiformia</taxon>
        <taxon>Chrysomeloidea</taxon>
        <taxon>Cerambycidae</taxon>
        <taxon>Cerambycinae</taxon>
        <taxon>Callichromatini</taxon>
        <taxon>Aromia</taxon>
    </lineage>
</organism>
<dbReference type="EMBL" id="JAPWTK010000891">
    <property type="protein sequence ID" value="KAJ8935349.1"/>
    <property type="molecule type" value="Genomic_DNA"/>
</dbReference>
<evidence type="ECO:0000313" key="2">
    <source>
        <dbReference type="EMBL" id="KAJ8935349.1"/>
    </source>
</evidence>
<gene>
    <name evidence="2" type="ORF">NQ318_015504</name>
</gene>
<feature type="region of interest" description="Disordered" evidence="1">
    <location>
        <begin position="1"/>
        <end position="76"/>
    </location>
</feature>
<evidence type="ECO:0000313" key="3">
    <source>
        <dbReference type="Proteomes" id="UP001162162"/>
    </source>
</evidence>
<keyword evidence="3" id="KW-1185">Reference proteome</keyword>
<comment type="caution">
    <text evidence="2">The sequence shown here is derived from an EMBL/GenBank/DDBJ whole genome shotgun (WGS) entry which is preliminary data.</text>
</comment>
<feature type="compositionally biased region" description="Basic residues" evidence="1">
    <location>
        <begin position="36"/>
        <end position="47"/>
    </location>
</feature>
<protein>
    <submittedName>
        <fullName evidence="2">Uncharacterized protein</fullName>
    </submittedName>
</protein>
<evidence type="ECO:0000256" key="1">
    <source>
        <dbReference type="SAM" id="MobiDB-lite"/>
    </source>
</evidence>
<reference evidence="2" key="1">
    <citation type="journal article" date="2023" name="Insect Mol. Biol.">
        <title>Genome sequencing provides insights into the evolution of gene families encoding plant cell wall-degrading enzymes in longhorned beetles.</title>
        <authorList>
            <person name="Shin N.R."/>
            <person name="Okamura Y."/>
            <person name="Kirsch R."/>
            <person name="Pauchet Y."/>
        </authorList>
    </citation>
    <scope>NUCLEOTIDE SEQUENCE</scope>
    <source>
        <strain evidence="2">AMC_N1</strain>
    </source>
</reference>
<feature type="compositionally biased region" description="Basic and acidic residues" evidence="1">
    <location>
        <begin position="62"/>
        <end position="74"/>
    </location>
</feature>
<proteinExistence type="predicted"/>
<dbReference type="AlphaFoldDB" id="A0AAV8X9X1"/>
<sequence>MVQPQVIGYPLIPAPLGSVPSPIIPPSPPRREISHRVHKKYRSKSKSKSREPTPRRSRSKSKSRERQITDEDLARTYTGLDKTMAEEFIDICESRNNSLCSDYSNSCTSSCQSPCTAGCSSSGCTSTGCNSNSDAASHEYLVNKI</sequence>
<dbReference type="Proteomes" id="UP001162162">
    <property type="component" value="Unassembled WGS sequence"/>
</dbReference>
<name>A0AAV8X9X1_9CUCU</name>